<dbReference type="PROSITE" id="PS51707">
    <property type="entry name" value="CYTH"/>
    <property type="match status" value="1"/>
</dbReference>
<feature type="domain" description="CYTH" evidence="1">
    <location>
        <begin position="1"/>
        <end position="188"/>
    </location>
</feature>
<dbReference type="InterPro" id="IPR008173">
    <property type="entry name" value="Adenylyl_cyclase_CyaB"/>
</dbReference>
<dbReference type="InterPro" id="IPR033469">
    <property type="entry name" value="CYTH-like_dom_sf"/>
</dbReference>
<dbReference type="KEGG" id="rlc:K227x_63010"/>
<dbReference type="RefSeq" id="WP_145176436.1">
    <property type="nucleotide sequence ID" value="NZ_CP036525.1"/>
</dbReference>
<organism evidence="2 3">
    <name type="scientific">Rubripirellula lacrimiformis</name>
    <dbReference type="NCBI Taxonomy" id="1930273"/>
    <lineage>
        <taxon>Bacteria</taxon>
        <taxon>Pseudomonadati</taxon>
        <taxon>Planctomycetota</taxon>
        <taxon>Planctomycetia</taxon>
        <taxon>Pirellulales</taxon>
        <taxon>Pirellulaceae</taxon>
        <taxon>Rubripirellula</taxon>
    </lineage>
</organism>
<dbReference type="PANTHER" id="PTHR21028">
    <property type="entry name" value="SI:CH211-156B7.4"/>
    <property type="match status" value="1"/>
</dbReference>
<keyword evidence="3" id="KW-1185">Reference proteome</keyword>
<dbReference type="SMART" id="SM01118">
    <property type="entry name" value="CYTH"/>
    <property type="match status" value="1"/>
</dbReference>
<dbReference type="SUPFAM" id="SSF55154">
    <property type="entry name" value="CYTH-like phosphatases"/>
    <property type="match status" value="1"/>
</dbReference>
<gene>
    <name evidence="2" type="ORF">K227x_63010</name>
</gene>
<dbReference type="InterPro" id="IPR023577">
    <property type="entry name" value="CYTH_domain"/>
</dbReference>
<dbReference type="Proteomes" id="UP000318538">
    <property type="component" value="Chromosome"/>
</dbReference>
<dbReference type="CDD" id="cd07890">
    <property type="entry name" value="CYTH-like_AC_IV-like"/>
    <property type="match status" value="1"/>
</dbReference>
<dbReference type="Pfam" id="PF01928">
    <property type="entry name" value="CYTH"/>
    <property type="match status" value="1"/>
</dbReference>
<proteinExistence type="predicted"/>
<dbReference type="AlphaFoldDB" id="A0A517NL58"/>
<evidence type="ECO:0000259" key="1">
    <source>
        <dbReference type="PROSITE" id="PS51707"/>
    </source>
</evidence>
<dbReference type="OrthoDB" id="269802at2"/>
<name>A0A517NL58_9BACT</name>
<dbReference type="EMBL" id="CP036525">
    <property type="protein sequence ID" value="QDT07872.1"/>
    <property type="molecule type" value="Genomic_DNA"/>
</dbReference>
<accession>A0A517NL58</accession>
<dbReference type="Gene3D" id="2.40.320.10">
    <property type="entry name" value="Hypothetical Protein Pfu-838710-001"/>
    <property type="match status" value="1"/>
</dbReference>
<reference evidence="2 3" key="1">
    <citation type="submission" date="2019-02" db="EMBL/GenBank/DDBJ databases">
        <title>Deep-cultivation of Planctomycetes and their phenomic and genomic characterization uncovers novel biology.</title>
        <authorList>
            <person name="Wiegand S."/>
            <person name="Jogler M."/>
            <person name="Boedeker C."/>
            <person name="Pinto D."/>
            <person name="Vollmers J."/>
            <person name="Rivas-Marin E."/>
            <person name="Kohn T."/>
            <person name="Peeters S.H."/>
            <person name="Heuer A."/>
            <person name="Rast P."/>
            <person name="Oberbeckmann S."/>
            <person name="Bunk B."/>
            <person name="Jeske O."/>
            <person name="Meyerdierks A."/>
            <person name="Storesund J.E."/>
            <person name="Kallscheuer N."/>
            <person name="Luecker S."/>
            <person name="Lage O.M."/>
            <person name="Pohl T."/>
            <person name="Merkel B.J."/>
            <person name="Hornburger P."/>
            <person name="Mueller R.-W."/>
            <person name="Bruemmer F."/>
            <person name="Labrenz M."/>
            <person name="Spormann A.M."/>
            <person name="Op den Camp H."/>
            <person name="Overmann J."/>
            <person name="Amann R."/>
            <person name="Jetten M.S.M."/>
            <person name="Mascher T."/>
            <person name="Medema M.H."/>
            <person name="Devos D.P."/>
            <person name="Kaster A.-K."/>
            <person name="Ovreas L."/>
            <person name="Rohde M."/>
            <person name="Galperin M.Y."/>
            <person name="Jogler C."/>
        </authorList>
    </citation>
    <scope>NUCLEOTIDE SEQUENCE [LARGE SCALE GENOMIC DNA]</scope>
    <source>
        <strain evidence="2 3">K22_7</strain>
    </source>
</reference>
<evidence type="ECO:0000313" key="3">
    <source>
        <dbReference type="Proteomes" id="UP000318538"/>
    </source>
</evidence>
<dbReference type="NCBIfam" id="TIGR00318">
    <property type="entry name" value="cyaB"/>
    <property type="match status" value="1"/>
</dbReference>
<protein>
    <submittedName>
        <fullName evidence="2">CYTH domain protein</fullName>
    </submittedName>
</protein>
<evidence type="ECO:0000313" key="2">
    <source>
        <dbReference type="EMBL" id="QDT07872.1"/>
    </source>
</evidence>
<dbReference type="PANTHER" id="PTHR21028:SF2">
    <property type="entry name" value="CYTH DOMAIN-CONTAINING PROTEIN"/>
    <property type="match status" value="1"/>
</dbReference>
<sequence length="193" mass="21492">MFEVEQKFRVEDADALIRQLQAGGGVEQAAECHSDTYYNHPSRDFSETREALRIRRVDGIPMITYKGTKLPGAIKARRELEWRLDPGDSDGSKMEEMLVLLGFRRVATVHKTRRSFRFPAADPRSDSVGGELTVVVDDVTGLGPHAEIEMLAADADSVEAARDQITILATKLGLRDAESRSYLRMILESGQAE</sequence>